<evidence type="ECO:0000313" key="2">
    <source>
        <dbReference type="EMBL" id="ENV34224.1"/>
    </source>
</evidence>
<keyword evidence="1" id="KW-0472">Membrane</keyword>
<dbReference type="RefSeq" id="WP_004860969.1">
    <property type="nucleotide sequence ID" value="NZ_ASYY01000029.1"/>
</dbReference>
<evidence type="ECO:0000313" key="3">
    <source>
        <dbReference type="Proteomes" id="UP000013117"/>
    </source>
</evidence>
<feature type="transmembrane region" description="Helical" evidence="1">
    <location>
        <begin position="102"/>
        <end position="121"/>
    </location>
</feature>
<organism evidence="2 3">
    <name type="scientific">Acinetobacter gerneri DSM 14967 = CIP 107464 = MTCC 9824</name>
    <dbReference type="NCBI Taxonomy" id="1120926"/>
    <lineage>
        <taxon>Bacteria</taxon>
        <taxon>Pseudomonadati</taxon>
        <taxon>Pseudomonadota</taxon>
        <taxon>Gammaproteobacteria</taxon>
        <taxon>Moraxellales</taxon>
        <taxon>Moraxellaceae</taxon>
        <taxon>Acinetobacter</taxon>
    </lineage>
</organism>
<dbReference type="HOGENOM" id="CLU_1965760_0_0_6"/>
<accession>N8ZKE9</accession>
<evidence type="ECO:0000256" key="1">
    <source>
        <dbReference type="SAM" id="Phobius"/>
    </source>
</evidence>
<reference evidence="2 3" key="1">
    <citation type="submission" date="2013-02" db="EMBL/GenBank/DDBJ databases">
        <title>The Genome Sequence of Acinetobacter gerneri CIP 107464.</title>
        <authorList>
            <consortium name="The Broad Institute Genome Sequencing Platform"/>
            <consortium name="The Broad Institute Genome Sequencing Center for Infectious Disease"/>
            <person name="Cerqueira G."/>
            <person name="Feldgarden M."/>
            <person name="Courvalin P."/>
            <person name="Perichon B."/>
            <person name="Grillot-Courvalin C."/>
            <person name="Clermont D."/>
            <person name="Rocha E."/>
            <person name="Yoon E.-J."/>
            <person name="Nemec A."/>
            <person name="Walker B."/>
            <person name="Young S.K."/>
            <person name="Zeng Q."/>
            <person name="Gargeya S."/>
            <person name="Fitzgerald M."/>
            <person name="Haas B."/>
            <person name="Abouelleil A."/>
            <person name="Alvarado L."/>
            <person name="Arachchi H.M."/>
            <person name="Berlin A.M."/>
            <person name="Chapman S.B."/>
            <person name="Dewar J."/>
            <person name="Goldberg J."/>
            <person name="Griggs A."/>
            <person name="Gujja S."/>
            <person name="Hansen M."/>
            <person name="Howarth C."/>
            <person name="Imamovic A."/>
            <person name="Larimer J."/>
            <person name="McCowan C."/>
            <person name="Murphy C."/>
            <person name="Neiman D."/>
            <person name="Pearson M."/>
            <person name="Priest M."/>
            <person name="Roberts A."/>
            <person name="Saif S."/>
            <person name="Shea T."/>
            <person name="Sisk P."/>
            <person name="Sykes S."/>
            <person name="Wortman J."/>
            <person name="Nusbaum C."/>
            <person name="Birren B."/>
        </authorList>
    </citation>
    <scope>NUCLEOTIDE SEQUENCE [LARGE SCALE GENOMIC DNA]</scope>
    <source>
        <strain evidence="2 3">CIP 107464</strain>
    </source>
</reference>
<feature type="transmembrane region" description="Helical" evidence="1">
    <location>
        <begin position="7"/>
        <end position="29"/>
    </location>
</feature>
<protein>
    <submittedName>
        <fullName evidence="2">Uncharacterized protein</fullName>
    </submittedName>
</protein>
<proteinExistence type="predicted"/>
<keyword evidence="1" id="KW-1133">Transmembrane helix</keyword>
<comment type="caution">
    <text evidence="2">The sequence shown here is derived from an EMBL/GenBank/DDBJ whole genome shotgun (WGS) entry which is preliminary data.</text>
</comment>
<sequence>MTIQSYIFALFAYGFGFFLSCCLVVIYFLMFITHTYEVENLGMVFMFSFFIINVYVSHFIQKRIAKYNTRDFMKILIFLFLVTMLLSVACIMFIGARIEFKTLLFIACSSIGPLFITYLFSIGKYEN</sequence>
<name>N8ZKE9_9GAMM</name>
<gene>
    <name evidence="2" type="ORF">F960_01542</name>
</gene>
<feature type="transmembrane region" description="Helical" evidence="1">
    <location>
        <begin position="41"/>
        <end position="60"/>
    </location>
</feature>
<dbReference type="AlphaFoldDB" id="N8ZKE9"/>
<dbReference type="EMBL" id="APPN01000059">
    <property type="protein sequence ID" value="ENV34224.1"/>
    <property type="molecule type" value="Genomic_DNA"/>
</dbReference>
<keyword evidence="1" id="KW-0812">Transmembrane</keyword>
<dbReference type="Proteomes" id="UP000013117">
    <property type="component" value="Unassembled WGS sequence"/>
</dbReference>
<keyword evidence="3" id="KW-1185">Reference proteome</keyword>
<feature type="transmembrane region" description="Helical" evidence="1">
    <location>
        <begin position="72"/>
        <end position="96"/>
    </location>
</feature>